<dbReference type="Gene3D" id="3.90.550.10">
    <property type="entry name" value="Spore Coat Polysaccharide Biosynthesis Protein SpsA, Chain A"/>
    <property type="match status" value="1"/>
</dbReference>
<comment type="caution">
    <text evidence="2">The sequence shown here is derived from an EMBL/GenBank/DDBJ whole genome shotgun (WGS) entry which is preliminary data.</text>
</comment>
<gene>
    <name evidence="2" type="ORF">ACFSTG_08545</name>
</gene>
<dbReference type="PANTHER" id="PTHR43685:SF2">
    <property type="entry name" value="GLYCOSYLTRANSFERASE 2-LIKE DOMAIN-CONTAINING PROTEIN"/>
    <property type="match status" value="1"/>
</dbReference>
<proteinExistence type="predicted"/>
<evidence type="ECO:0000313" key="3">
    <source>
        <dbReference type="Proteomes" id="UP001597468"/>
    </source>
</evidence>
<dbReference type="Proteomes" id="UP001597468">
    <property type="component" value="Unassembled WGS sequence"/>
</dbReference>
<dbReference type="PANTHER" id="PTHR43685">
    <property type="entry name" value="GLYCOSYLTRANSFERASE"/>
    <property type="match status" value="1"/>
</dbReference>
<dbReference type="InterPro" id="IPR029044">
    <property type="entry name" value="Nucleotide-diphossugar_trans"/>
</dbReference>
<organism evidence="2 3">
    <name type="scientific">Salinimicrobium flavum</name>
    <dbReference type="NCBI Taxonomy" id="1737065"/>
    <lineage>
        <taxon>Bacteria</taxon>
        <taxon>Pseudomonadati</taxon>
        <taxon>Bacteroidota</taxon>
        <taxon>Flavobacteriia</taxon>
        <taxon>Flavobacteriales</taxon>
        <taxon>Flavobacteriaceae</taxon>
        <taxon>Salinimicrobium</taxon>
    </lineage>
</organism>
<dbReference type="InterPro" id="IPR001173">
    <property type="entry name" value="Glyco_trans_2-like"/>
</dbReference>
<evidence type="ECO:0000259" key="1">
    <source>
        <dbReference type="Pfam" id="PF00535"/>
    </source>
</evidence>
<reference evidence="3" key="1">
    <citation type="journal article" date="2019" name="Int. J. Syst. Evol. Microbiol.">
        <title>The Global Catalogue of Microorganisms (GCM) 10K type strain sequencing project: providing services to taxonomists for standard genome sequencing and annotation.</title>
        <authorList>
            <consortium name="The Broad Institute Genomics Platform"/>
            <consortium name="The Broad Institute Genome Sequencing Center for Infectious Disease"/>
            <person name="Wu L."/>
            <person name="Ma J."/>
        </authorList>
    </citation>
    <scope>NUCLEOTIDE SEQUENCE [LARGE SCALE GENOMIC DNA]</scope>
    <source>
        <strain evidence="3">KCTC 42585</strain>
    </source>
</reference>
<dbReference type="InterPro" id="IPR050834">
    <property type="entry name" value="Glycosyltransf_2"/>
</dbReference>
<dbReference type="Pfam" id="PF00535">
    <property type="entry name" value="Glycos_transf_2"/>
    <property type="match status" value="1"/>
</dbReference>
<sequence>MDFKVSIIVPSYNQAQYLGEALQSVLHQTYLNWECIIVDDGSQDKTKEVAELFISKDPRFKYFYQENRGLSSARNFGIDKSVGSILLPLDADDKISGDYIEKALKVLQDDPSIKVVYCEAEKFGKESGLWELETFSLFNLSRMNMIFCSALFRRVEWERVGGFDENMKYGWEDWEFWISILKNGGDVKKLDFVGFYYRITDNNMHRRISRDQYTYLFEYLSVKHADFFVRYFGSFHAMNQDLQKKENEMSAILKSEKFVINLFCKTFFGFSLFNKKRL</sequence>
<keyword evidence="3" id="KW-1185">Reference proteome</keyword>
<dbReference type="SUPFAM" id="SSF53448">
    <property type="entry name" value="Nucleotide-diphospho-sugar transferases"/>
    <property type="match status" value="1"/>
</dbReference>
<feature type="domain" description="Glycosyltransferase 2-like" evidence="1">
    <location>
        <begin position="6"/>
        <end position="142"/>
    </location>
</feature>
<dbReference type="CDD" id="cd00761">
    <property type="entry name" value="Glyco_tranf_GTA_type"/>
    <property type="match status" value="1"/>
</dbReference>
<accession>A0ABW5IYA6</accession>
<protein>
    <submittedName>
        <fullName evidence="2">Glycosyltransferase family 2 protein</fullName>
    </submittedName>
</protein>
<evidence type="ECO:0000313" key="2">
    <source>
        <dbReference type="EMBL" id="MFD2517938.1"/>
    </source>
</evidence>
<dbReference type="EMBL" id="JBHULT010000008">
    <property type="protein sequence ID" value="MFD2517938.1"/>
    <property type="molecule type" value="Genomic_DNA"/>
</dbReference>
<name>A0ABW5IYA6_9FLAO</name>
<dbReference type="RefSeq" id="WP_380751105.1">
    <property type="nucleotide sequence ID" value="NZ_JBHULT010000008.1"/>
</dbReference>